<proteinExistence type="predicted"/>
<dbReference type="Proteomes" id="UP000831151">
    <property type="component" value="Chromosome"/>
</dbReference>
<organism evidence="2 3">
    <name type="scientific">Fenollaria massiliensis</name>
    <dbReference type="NCBI Taxonomy" id="938288"/>
    <lineage>
        <taxon>Bacteria</taxon>
        <taxon>Bacillati</taxon>
        <taxon>Bacillota</taxon>
        <taxon>Clostridia</taxon>
        <taxon>Eubacteriales</taxon>
        <taxon>Fenollaria</taxon>
    </lineage>
</organism>
<dbReference type="KEGG" id="fms:M1R53_04845"/>
<gene>
    <name evidence="2" type="ORF">M1R53_04845</name>
</gene>
<accession>A0A9E7IUG2</accession>
<evidence type="ECO:0000256" key="1">
    <source>
        <dbReference type="SAM" id="Phobius"/>
    </source>
</evidence>
<dbReference type="RefSeq" id="WP_249242174.1">
    <property type="nucleotide sequence ID" value="NZ_CP096649.1"/>
</dbReference>
<keyword evidence="1" id="KW-0812">Transmembrane</keyword>
<keyword evidence="1" id="KW-1133">Transmembrane helix</keyword>
<protein>
    <submittedName>
        <fullName evidence="2">Uncharacterized protein</fullName>
    </submittedName>
</protein>
<keyword evidence="1" id="KW-0472">Membrane</keyword>
<dbReference type="AlphaFoldDB" id="A0A9E7IUG2"/>
<dbReference type="EMBL" id="CP096649">
    <property type="protein sequence ID" value="UQK58569.1"/>
    <property type="molecule type" value="Genomic_DNA"/>
</dbReference>
<name>A0A9E7IUG2_9FIRM</name>
<feature type="transmembrane region" description="Helical" evidence="1">
    <location>
        <begin position="6"/>
        <end position="28"/>
    </location>
</feature>
<evidence type="ECO:0000313" key="3">
    <source>
        <dbReference type="Proteomes" id="UP000831151"/>
    </source>
</evidence>
<reference evidence="2" key="1">
    <citation type="submission" date="2022-04" db="EMBL/GenBank/DDBJ databases">
        <title>Complete genome sequences of Ezakiella coagulans and Fenollaria massiliensis.</title>
        <authorList>
            <person name="France M.T."/>
            <person name="Clifford J."/>
            <person name="Narina S."/>
            <person name="Rutt L."/>
            <person name="Ravel J."/>
        </authorList>
    </citation>
    <scope>NUCLEOTIDE SEQUENCE</scope>
    <source>
        <strain evidence="2">C0061C2</strain>
    </source>
</reference>
<keyword evidence="3" id="KW-1185">Reference proteome</keyword>
<sequence length="65" mass="7633">MIIKILIGLVKIIFMIAFFPIILILSLFSDKNCVKQKKKKNKKRDKTDDLAWIDRLEELDALIDD</sequence>
<evidence type="ECO:0000313" key="2">
    <source>
        <dbReference type="EMBL" id="UQK58569.1"/>
    </source>
</evidence>